<proteinExistence type="predicted"/>
<sequence length="90" mass="10651">MILDVPEEGIDQKKFTKYLCDTDQLLTKVHHQLSLRRAFIMPPMNKAIKPTLERAKFDQWLYGHNFTEQLKEAKSLEKICTSIKNPEKKY</sequence>
<keyword evidence="1" id="KW-1185">Reference proteome</keyword>
<dbReference type="GeneID" id="105431054"/>
<dbReference type="AlphaFoldDB" id="A0A6I9WKB0"/>
<dbReference type="Proteomes" id="UP000504615">
    <property type="component" value="Unplaced"/>
</dbReference>
<accession>A0A6I9WKB0</accession>
<dbReference type="KEGG" id="pbar:105431054"/>
<evidence type="ECO:0000313" key="2">
    <source>
        <dbReference type="RefSeq" id="XP_011643293.1"/>
    </source>
</evidence>
<name>A0A6I9WKB0_9HYME</name>
<reference evidence="2" key="1">
    <citation type="submission" date="2025-08" db="UniProtKB">
        <authorList>
            <consortium name="RefSeq"/>
        </authorList>
    </citation>
    <scope>IDENTIFICATION</scope>
</reference>
<dbReference type="RefSeq" id="XP_011643293.1">
    <property type="nucleotide sequence ID" value="XM_011644991.2"/>
</dbReference>
<protein>
    <submittedName>
        <fullName evidence="2">LOW QUALITY PROTEIN: uncharacterized protein LOC105431054</fullName>
    </submittedName>
</protein>
<evidence type="ECO:0000313" key="1">
    <source>
        <dbReference type="Proteomes" id="UP000504615"/>
    </source>
</evidence>
<organism evidence="1 2">
    <name type="scientific">Pogonomyrmex barbatus</name>
    <name type="common">red harvester ant</name>
    <dbReference type="NCBI Taxonomy" id="144034"/>
    <lineage>
        <taxon>Eukaryota</taxon>
        <taxon>Metazoa</taxon>
        <taxon>Ecdysozoa</taxon>
        <taxon>Arthropoda</taxon>
        <taxon>Hexapoda</taxon>
        <taxon>Insecta</taxon>
        <taxon>Pterygota</taxon>
        <taxon>Neoptera</taxon>
        <taxon>Endopterygota</taxon>
        <taxon>Hymenoptera</taxon>
        <taxon>Apocrita</taxon>
        <taxon>Aculeata</taxon>
        <taxon>Formicoidea</taxon>
        <taxon>Formicidae</taxon>
        <taxon>Myrmicinae</taxon>
        <taxon>Pogonomyrmex</taxon>
    </lineage>
</organism>
<gene>
    <name evidence="2" type="primary">LOC105431054</name>
</gene>
<dbReference type="OrthoDB" id="7698113at2759"/>